<dbReference type="AlphaFoldDB" id="A0A2C6KJ22"/>
<evidence type="ECO:0000256" key="6">
    <source>
        <dbReference type="ARBA" id="ARBA00022918"/>
    </source>
</evidence>
<dbReference type="InterPro" id="IPR041373">
    <property type="entry name" value="RT_RNaseH"/>
</dbReference>
<keyword evidence="3" id="KW-0540">Nuclease</keyword>
<evidence type="ECO:0000256" key="1">
    <source>
        <dbReference type="ARBA" id="ARBA00022679"/>
    </source>
</evidence>
<feature type="non-terminal residue" evidence="8">
    <location>
        <position position="88"/>
    </location>
</feature>
<dbReference type="SUPFAM" id="SSF56672">
    <property type="entry name" value="DNA/RNA polymerases"/>
    <property type="match status" value="1"/>
</dbReference>
<dbReference type="RefSeq" id="XP_067918364.1">
    <property type="nucleotide sequence ID" value="XM_068069660.1"/>
</dbReference>
<dbReference type="OrthoDB" id="2013610at2759"/>
<dbReference type="PANTHER" id="PTHR34072">
    <property type="entry name" value="ENZYMATIC POLYPROTEIN-RELATED"/>
    <property type="match status" value="1"/>
</dbReference>
<evidence type="ECO:0000313" key="9">
    <source>
        <dbReference type="Proteomes" id="UP000221165"/>
    </source>
</evidence>
<protein>
    <submittedName>
        <fullName evidence="8">Disease resistance protein</fullName>
    </submittedName>
</protein>
<evidence type="ECO:0000256" key="3">
    <source>
        <dbReference type="ARBA" id="ARBA00022722"/>
    </source>
</evidence>
<keyword evidence="4" id="KW-0255">Endonuclease</keyword>
<keyword evidence="2" id="KW-0548">Nucleotidyltransferase</keyword>
<dbReference type="GO" id="GO:0016787">
    <property type="term" value="F:hydrolase activity"/>
    <property type="evidence" value="ECO:0007669"/>
    <property type="project" value="UniProtKB-KW"/>
</dbReference>
<keyword evidence="9" id="KW-1185">Reference proteome</keyword>
<dbReference type="InterPro" id="IPR043502">
    <property type="entry name" value="DNA/RNA_pol_sf"/>
</dbReference>
<accession>A0A2C6KJ22</accession>
<name>A0A2C6KJ22_9APIC</name>
<sequence length="88" mass="10115">MSERDQFLPAYESELLAIVYALTKWKSFIGNKQVTVETDHATLSRMLTQKKVTPRLGYWIDKLADFNLKVVYKPGNQNVVADAISRRP</sequence>
<evidence type="ECO:0000313" key="8">
    <source>
        <dbReference type="EMBL" id="PHJ16638.1"/>
    </source>
</evidence>
<dbReference type="VEuPathDB" id="ToxoDB:CSUI_009545"/>
<reference evidence="8 9" key="1">
    <citation type="journal article" date="2017" name="Int. J. Parasitol.">
        <title>The genome of the protozoan parasite Cystoisospora suis and a reverse vaccinology approach to identify vaccine candidates.</title>
        <authorList>
            <person name="Palmieri N."/>
            <person name="Shrestha A."/>
            <person name="Ruttkowski B."/>
            <person name="Beck T."/>
            <person name="Vogl C."/>
            <person name="Tomley F."/>
            <person name="Blake D.P."/>
            <person name="Joachim A."/>
        </authorList>
    </citation>
    <scope>NUCLEOTIDE SEQUENCE [LARGE SCALE GENOMIC DNA]</scope>
    <source>
        <strain evidence="8 9">Wien I</strain>
    </source>
</reference>
<comment type="caution">
    <text evidence="8">The sequence shown here is derived from an EMBL/GenBank/DDBJ whole genome shotgun (WGS) entry which is preliminary data.</text>
</comment>
<evidence type="ECO:0000256" key="4">
    <source>
        <dbReference type="ARBA" id="ARBA00022759"/>
    </source>
</evidence>
<keyword evidence="6" id="KW-0695">RNA-directed DNA polymerase</keyword>
<dbReference type="GeneID" id="94432871"/>
<keyword evidence="1" id="KW-0808">Transferase</keyword>
<dbReference type="CDD" id="cd09274">
    <property type="entry name" value="RNase_HI_RT_Ty3"/>
    <property type="match status" value="1"/>
</dbReference>
<evidence type="ECO:0000256" key="2">
    <source>
        <dbReference type="ARBA" id="ARBA00022695"/>
    </source>
</evidence>
<gene>
    <name evidence="8" type="ORF">CSUI_009545</name>
</gene>
<keyword evidence="5" id="KW-0378">Hydrolase</keyword>
<feature type="domain" description="Reverse transcriptase RNase H-like" evidence="7">
    <location>
        <begin position="7"/>
        <end position="66"/>
    </location>
</feature>
<evidence type="ECO:0000259" key="7">
    <source>
        <dbReference type="Pfam" id="PF17917"/>
    </source>
</evidence>
<dbReference type="GO" id="GO:0004519">
    <property type="term" value="F:endonuclease activity"/>
    <property type="evidence" value="ECO:0007669"/>
    <property type="project" value="UniProtKB-KW"/>
</dbReference>
<dbReference type="Pfam" id="PF17917">
    <property type="entry name" value="RT_RNaseH"/>
    <property type="match status" value="1"/>
</dbReference>
<dbReference type="Proteomes" id="UP000221165">
    <property type="component" value="Unassembled WGS sequence"/>
</dbReference>
<evidence type="ECO:0000256" key="5">
    <source>
        <dbReference type="ARBA" id="ARBA00022801"/>
    </source>
</evidence>
<organism evidence="8 9">
    <name type="scientific">Cystoisospora suis</name>
    <dbReference type="NCBI Taxonomy" id="483139"/>
    <lineage>
        <taxon>Eukaryota</taxon>
        <taxon>Sar</taxon>
        <taxon>Alveolata</taxon>
        <taxon>Apicomplexa</taxon>
        <taxon>Conoidasida</taxon>
        <taxon>Coccidia</taxon>
        <taxon>Eucoccidiorida</taxon>
        <taxon>Eimeriorina</taxon>
        <taxon>Sarcocystidae</taxon>
        <taxon>Cystoisospora</taxon>
    </lineage>
</organism>
<dbReference type="EMBL" id="MIGC01005726">
    <property type="protein sequence ID" value="PHJ16638.1"/>
    <property type="molecule type" value="Genomic_DNA"/>
</dbReference>
<proteinExistence type="predicted"/>
<dbReference type="GO" id="GO:0003964">
    <property type="term" value="F:RNA-directed DNA polymerase activity"/>
    <property type="evidence" value="ECO:0007669"/>
    <property type="project" value="UniProtKB-KW"/>
</dbReference>